<dbReference type="GO" id="GO:0004222">
    <property type="term" value="F:metalloendopeptidase activity"/>
    <property type="evidence" value="ECO:0007669"/>
    <property type="project" value="TreeGrafter"/>
</dbReference>
<dbReference type="InterPro" id="IPR016047">
    <property type="entry name" value="M23ase_b-sheet_dom"/>
</dbReference>
<evidence type="ECO:0000259" key="1">
    <source>
        <dbReference type="PROSITE" id="PS51782"/>
    </source>
</evidence>
<dbReference type="SMART" id="SM00257">
    <property type="entry name" value="LysM"/>
    <property type="match status" value="2"/>
</dbReference>
<dbReference type="SUPFAM" id="SSF51261">
    <property type="entry name" value="Duplicated hybrid motif"/>
    <property type="match status" value="1"/>
</dbReference>
<sequence>MKYYGDKVLLILLRALVYLKRCLFWLGRLFAGPVRAVVLAWDKTLGFYLYKLWFFIRKRIEKYKIPLDSRFVEVIGKRSTLQVVLFVVVLFVMYPQSRLYSQDIARIPGRDTLFYSLVGPGEQDYGEIEIIVEEANFDHPEGGSAVWKQGAASVESPSNVGRDTAALVQDLSSVSAGGTAVTKPTILPGSSLPTSEDPVRGAGKRTATVEYQVQPGDVIGGIAQKFGISVDTILWANSLTERSTIRPGDTLKILPASGVTHTVVSGDTVIKIARKYDSEVGKVVDANRLQRDGSDIVVGEELFIPDGTIAQPIIPRSIVSGRPSGISSISAPPPSVSAPAGSGYLWPTSVRHITQYFGLRHTGVDIAGPVGTPLYASRTGTIIKSQCGWNGGYGCYIIIDHGGGIQTLYGHASELFVSVGQLVSQGQTIAAMGSTGRSTGPHVHFEVRSGGQRVNPLSYVR</sequence>
<comment type="caution">
    <text evidence="2">The sequence shown here is derived from an EMBL/GenBank/DDBJ whole genome shotgun (WGS) entry which is preliminary data.</text>
</comment>
<feature type="domain" description="LysM" evidence="1">
    <location>
        <begin position="259"/>
        <end position="304"/>
    </location>
</feature>
<dbReference type="Proteomes" id="UP000230154">
    <property type="component" value="Unassembled WGS sequence"/>
</dbReference>
<proteinExistence type="predicted"/>
<name>A0A2H0TPP8_9BACT</name>
<organism evidence="2 3">
    <name type="scientific">Candidatus Magasanikbacteria bacterium CG10_big_fil_rev_8_21_14_0_10_47_10</name>
    <dbReference type="NCBI Taxonomy" id="1974652"/>
    <lineage>
        <taxon>Bacteria</taxon>
        <taxon>Candidatus Magasanikiibacteriota</taxon>
    </lineage>
</organism>
<accession>A0A2H0TPP8</accession>
<dbReference type="InterPro" id="IPR050570">
    <property type="entry name" value="Cell_wall_metabolism_enzyme"/>
</dbReference>
<gene>
    <name evidence="2" type="ORF">COU35_04220</name>
</gene>
<dbReference type="InterPro" id="IPR018392">
    <property type="entry name" value="LysM"/>
</dbReference>
<reference evidence="3" key="1">
    <citation type="submission" date="2017-09" db="EMBL/GenBank/DDBJ databases">
        <title>Depth-based differentiation of microbial function through sediment-hosted aquifers and enrichment of novel symbionts in the deep terrestrial subsurface.</title>
        <authorList>
            <person name="Probst A.J."/>
            <person name="Ladd B."/>
            <person name="Jarett J.K."/>
            <person name="Geller-Mcgrath D.E."/>
            <person name="Sieber C.M.K."/>
            <person name="Emerson J.B."/>
            <person name="Anantharaman K."/>
            <person name="Thomas B.C."/>
            <person name="Malmstrom R."/>
            <person name="Stieglmeier M."/>
            <person name="Klingl A."/>
            <person name="Woyke T."/>
            <person name="Ryan C.M."/>
            <person name="Banfield J.F."/>
        </authorList>
    </citation>
    <scope>NUCLEOTIDE SEQUENCE [LARGE SCALE GENOMIC DNA]</scope>
</reference>
<evidence type="ECO:0000313" key="3">
    <source>
        <dbReference type="Proteomes" id="UP000230154"/>
    </source>
</evidence>
<dbReference type="EMBL" id="PFCB01000029">
    <property type="protein sequence ID" value="PIR74131.1"/>
    <property type="molecule type" value="Genomic_DNA"/>
</dbReference>
<dbReference type="PANTHER" id="PTHR21666:SF270">
    <property type="entry name" value="MUREIN HYDROLASE ACTIVATOR ENVC"/>
    <property type="match status" value="1"/>
</dbReference>
<dbReference type="Pfam" id="PF01476">
    <property type="entry name" value="LysM"/>
    <property type="match status" value="2"/>
</dbReference>
<dbReference type="CDD" id="cd12797">
    <property type="entry name" value="M23_peptidase"/>
    <property type="match status" value="1"/>
</dbReference>
<dbReference type="CDD" id="cd00118">
    <property type="entry name" value="LysM"/>
    <property type="match status" value="2"/>
</dbReference>
<dbReference type="InterPro" id="IPR036779">
    <property type="entry name" value="LysM_dom_sf"/>
</dbReference>
<dbReference type="Gene3D" id="3.10.350.10">
    <property type="entry name" value="LysM domain"/>
    <property type="match status" value="2"/>
</dbReference>
<dbReference type="SUPFAM" id="SSF54106">
    <property type="entry name" value="LysM domain"/>
    <property type="match status" value="1"/>
</dbReference>
<dbReference type="PROSITE" id="PS51782">
    <property type="entry name" value="LYSM"/>
    <property type="match status" value="2"/>
</dbReference>
<dbReference type="InterPro" id="IPR011055">
    <property type="entry name" value="Dup_hybrid_motif"/>
</dbReference>
<dbReference type="AlphaFoldDB" id="A0A2H0TPP8"/>
<dbReference type="Pfam" id="PF01551">
    <property type="entry name" value="Peptidase_M23"/>
    <property type="match status" value="1"/>
</dbReference>
<feature type="domain" description="LysM" evidence="1">
    <location>
        <begin position="209"/>
        <end position="253"/>
    </location>
</feature>
<evidence type="ECO:0000313" key="2">
    <source>
        <dbReference type="EMBL" id="PIR74131.1"/>
    </source>
</evidence>
<dbReference type="PANTHER" id="PTHR21666">
    <property type="entry name" value="PEPTIDASE-RELATED"/>
    <property type="match status" value="1"/>
</dbReference>
<dbReference type="Gene3D" id="2.70.70.10">
    <property type="entry name" value="Glucose Permease (Domain IIA)"/>
    <property type="match status" value="1"/>
</dbReference>
<protein>
    <recommendedName>
        <fullName evidence="1">LysM domain-containing protein</fullName>
    </recommendedName>
</protein>